<reference evidence="1" key="1">
    <citation type="submission" date="2016-03" db="EMBL/GenBank/DDBJ databases">
        <title>The evolution of Pseudomonas syringae pv. actinidiae in New Zealand.</title>
        <authorList>
            <person name="Taiaroa G."/>
            <person name="Poulter R.T.M."/>
            <person name="Lamont I."/>
            <person name="Stockwell P."/>
            <person name="Butler M.I."/>
        </authorList>
    </citation>
    <scope>NUCLEOTIDE SEQUENCE</scope>
    <source>
        <strain evidence="1">RT849</strain>
    </source>
</reference>
<proteinExistence type="predicted"/>
<dbReference type="EMBL" id="KX009065">
    <property type="protein sequence ID" value="ARO45337.1"/>
    <property type="molecule type" value="Genomic_DNA"/>
</dbReference>
<organism evidence="1">
    <name type="scientific">Pseudomonas syringae pv. actinidiae</name>
    <dbReference type="NCBI Taxonomy" id="103796"/>
    <lineage>
        <taxon>Bacteria</taxon>
        <taxon>Pseudomonadati</taxon>
        <taxon>Pseudomonadota</taxon>
        <taxon>Gammaproteobacteria</taxon>
        <taxon>Pseudomonadales</taxon>
        <taxon>Pseudomonadaceae</taxon>
        <taxon>Pseudomonas</taxon>
        <taxon>Pseudomonas syringae</taxon>
    </lineage>
</organism>
<evidence type="ECO:0000313" key="1">
    <source>
        <dbReference type="EMBL" id="ARO45337.1"/>
    </source>
</evidence>
<dbReference type="AlphaFoldDB" id="A0A2P0QG38"/>
<accession>A0A2P0QG38</accession>
<protein>
    <submittedName>
        <fullName evidence="1">Uncharacterized protein</fullName>
    </submittedName>
</protein>
<name>A0A2P0QG38_PSESF</name>
<sequence length="167" mass="18828">MEALRYADYPIRKGDDMSNIDLLVQKLAAHSSSQQELERRAKDSIVQAEFRLNHFIELVTDTLKAPASQKLLSITSYKHEHDLVVDGSPYKVNLTGLKVSITGKSITLKPFLQSWDGKVRGRLFLEGTKDDSRSITEANDRWELSTQHNSSVEMNPEAIAGLFLELL</sequence>